<evidence type="ECO:0000256" key="1">
    <source>
        <dbReference type="SAM" id="MobiDB-lite"/>
    </source>
</evidence>
<feature type="compositionally biased region" description="Gly residues" evidence="1">
    <location>
        <begin position="53"/>
        <end position="62"/>
    </location>
</feature>
<sequence length="101" mass="9609">MYRSCTVASLVLLGAGLTAAPALAGGLLPIASPAFGTSCGNHSTTQTAATTGHGTGTVGGNRAGLPLGSPLNQCGGAELPGTANPLALAGIPSLFGYGTRS</sequence>
<dbReference type="EMBL" id="WPNZ01000004">
    <property type="protein sequence ID" value="MVO84974.1"/>
    <property type="molecule type" value="Genomic_DNA"/>
</dbReference>
<feature type="signal peptide" evidence="2">
    <location>
        <begin position="1"/>
        <end position="24"/>
    </location>
</feature>
<accession>A0A6L6WUY1</accession>
<comment type="caution">
    <text evidence="3">The sequence shown here is derived from an EMBL/GenBank/DDBJ whole genome shotgun (WGS) entry which is preliminary data.</text>
</comment>
<feature type="region of interest" description="Disordered" evidence="1">
    <location>
        <begin position="41"/>
        <end position="62"/>
    </location>
</feature>
<proteinExistence type="predicted"/>
<protein>
    <recommendedName>
        <fullName evidence="5">Small secreted domain</fullName>
    </recommendedName>
</protein>
<dbReference type="Proteomes" id="UP000483802">
    <property type="component" value="Unassembled WGS sequence"/>
</dbReference>
<dbReference type="AlphaFoldDB" id="A0A6L6WUY1"/>
<evidence type="ECO:0000313" key="3">
    <source>
        <dbReference type="EMBL" id="MVO84974.1"/>
    </source>
</evidence>
<evidence type="ECO:0008006" key="5">
    <source>
        <dbReference type="Google" id="ProtNLM"/>
    </source>
</evidence>
<dbReference type="RefSeq" id="WP_157165078.1">
    <property type="nucleotide sequence ID" value="NZ_WPNZ01000004.1"/>
</dbReference>
<organism evidence="3 4">
    <name type="scientific">Streptomyces typhae</name>
    <dbReference type="NCBI Taxonomy" id="2681492"/>
    <lineage>
        <taxon>Bacteria</taxon>
        <taxon>Bacillati</taxon>
        <taxon>Actinomycetota</taxon>
        <taxon>Actinomycetes</taxon>
        <taxon>Kitasatosporales</taxon>
        <taxon>Streptomycetaceae</taxon>
        <taxon>Streptomyces</taxon>
    </lineage>
</organism>
<reference evidence="3 4" key="1">
    <citation type="submission" date="2019-11" db="EMBL/GenBank/DDBJ databases">
        <title>Streptomyces typhae sp. nov., a novel endophytic actinomycete isolated from the root of cattail pollen (Typha angustifolia L.).</title>
        <authorList>
            <person name="Peng C."/>
        </authorList>
    </citation>
    <scope>NUCLEOTIDE SEQUENCE [LARGE SCALE GENOMIC DNA]</scope>
    <source>
        <strain evidence="4">p1417</strain>
    </source>
</reference>
<evidence type="ECO:0000313" key="4">
    <source>
        <dbReference type="Proteomes" id="UP000483802"/>
    </source>
</evidence>
<gene>
    <name evidence="3" type="ORF">GPA10_09410</name>
</gene>
<keyword evidence="4" id="KW-1185">Reference proteome</keyword>
<name>A0A6L6WUY1_9ACTN</name>
<evidence type="ECO:0000256" key="2">
    <source>
        <dbReference type="SAM" id="SignalP"/>
    </source>
</evidence>
<keyword evidence="2" id="KW-0732">Signal</keyword>
<feature type="chain" id="PRO_5026717530" description="Small secreted domain" evidence="2">
    <location>
        <begin position="25"/>
        <end position="101"/>
    </location>
</feature>